<dbReference type="InParanoid" id="T1FAJ3"/>
<keyword evidence="1" id="KW-0812">Transmembrane</keyword>
<name>T1FAJ3_HELRO</name>
<evidence type="ECO:0000256" key="1">
    <source>
        <dbReference type="SAM" id="Phobius"/>
    </source>
</evidence>
<keyword evidence="4" id="KW-1185">Reference proteome</keyword>
<keyword evidence="1" id="KW-1133">Transmembrane helix</keyword>
<evidence type="ECO:0008006" key="5">
    <source>
        <dbReference type="Google" id="ProtNLM"/>
    </source>
</evidence>
<dbReference type="EnsemblMetazoa" id="HelroT176465">
    <property type="protein sequence ID" value="HelroP176465"/>
    <property type="gene ID" value="HelroG176465"/>
</dbReference>
<evidence type="ECO:0000313" key="3">
    <source>
        <dbReference type="EnsemblMetazoa" id="HelroP176465"/>
    </source>
</evidence>
<sequence>MPIARVQNVRFAKSTVNLGEPLVCLSDSEPDAHHWTWTVRSLASRHFRIKHNYIKFRVYGTFEVKCEAFNKIGDENTSDSYVASISVVGAVHDVRFDKKTIKVGGTIKCLSTSGPRANRWTWFVNSTIGYKLDRDVFIISRNTMTFMREGVYKLICIAYNKISGNMKFSFSASYIRVLGWLSKILLSFCFSIFLMP</sequence>
<dbReference type="EMBL" id="AMQM01005682">
    <property type="status" value="NOT_ANNOTATED_CDS"/>
    <property type="molecule type" value="Genomic_DNA"/>
</dbReference>
<accession>T1FAJ3</accession>
<reference evidence="4" key="1">
    <citation type="submission" date="2012-12" db="EMBL/GenBank/DDBJ databases">
        <authorList>
            <person name="Hellsten U."/>
            <person name="Grimwood J."/>
            <person name="Chapman J.A."/>
            <person name="Shapiro H."/>
            <person name="Aerts A."/>
            <person name="Otillar R.P."/>
            <person name="Terry A.Y."/>
            <person name="Boore J.L."/>
            <person name="Simakov O."/>
            <person name="Marletaz F."/>
            <person name="Cho S.-J."/>
            <person name="Edsinger-Gonzales E."/>
            <person name="Havlak P."/>
            <person name="Kuo D.-H."/>
            <person name="Larsson T."/>
            <person name="Lv J."/>
            <person name="Arendt D."/>
            <person name="Savage R."/>
            <person name="Osoegawa K."/>
            <person name="de Jong P."/>
            <person name="Lindberg D.R."/>
            <person name="Seaver E.C."/>
            <person name="Weisblat D.A."/>
            <person name="Putnam N.H."/>
            <person name="Grigoriev I.V."/>
            <person name="Rokhsar D.S."/>
        </authorList>
    </citation>
    <scope>NUCLEOTIDE SEQUENCE</scope>
</reference>
<dbReference type="HOGENOM" id="CLU_1391603_0_0_1"/>
<keyword evidence="1" id="KW-0472">Membrane</keyword>
<evidence type="ECO:0000313" key="2">
    <source>
        <dbReference type="EMBL" id="ESN99705.1"/>
    </source>
</evidence>
<dbReference type="RefSeq" id="XP_009022076.1">
    <property type="nucleotide sequence ID" value="XM_009023828.1"/>
</dbReference>
<dbReference type="KEGG" id="hro:HELRODRAFT_176465"/>
<feature type="transmembrane region" description="Helical" evidence="1">
    <location>
        <begin position="174"/>
        <end position="195"/>
    </location>
</feature>
<proteinExistence type="predicted"/>
<dbReference type="GeneID" id="20205842"/>
<dbReference type="CTD" id="20205842"/>
<reference evidence="3" key="3">
    <citation type="submission" date="2015-06" db="UniProtKB">
        <authorList>
            <consortium name="EnsemblMetazoa"/>
        </authorList>
    </citation>
    <scope>IDENTIFICATION</scope>
</reference>
<dbReference type="AlphaFoldDB" id="T1FAJ3"/>
<dbReference type="EMBL" id="KB097070">
    <property type="protein sequence ID" value="ESN99705.1"/>
    <property type="molecule type" value="Genomic_DNA"/>
</dbReference>
<organism evidence="3 4">
    <name type="scientific">Helobdella robusta</name>
    <name type="common">Californian leech</name>
    <dbReference type="NCBI Taxonomy" id="6412"/>
    <lineage>
        <taxon>Eukaryota</taxon>
        <taxon>Metazoa</taxon>
        <taxon>Spiralia</taxon>
        <taxon>Lophotrochozoa</taxon>
        <taxon>Annelida</taxon>
        <taxon>Clitellata</taxon>
        <taxon>Hirudinea</taxon>
        <taxon>Rhynchobdellida</taxon>
        <taxon>Glossiphoniidae</taxon>
        <taxon>Helobdella</taxon>
    </lineage>
</organism>
<reference evidence="2 4" key="2">
    <citation type="journal article" date="2013" name="Nature">
        <title>Insights into bilaterian evolution from three spiralian genomes.</title>
        <authorList>
            <person name="Simakov O."/>
            <person name="Marletaz F."/>
            <person name="Cho S.J."/>
            <person name="Edsinger-Gonzales E."/>
            <person name="Havlak P."/>
            <person name="Hellsten U."/>
            <person name="Kuo D.H."/>
            <person name="Larsson T."/>
            <person name="Lv J."/>
            <person name="Arendt D."/>
            <person name="Savage R."/>
            <person name="Osoegawa K."/>
            <person name="de Jong P."/>
            <person name="Grimwood J."/>
            <person name="Chapman J.A."/>
            <person name="Shapiro H."/>
            <person name="Aerts A."/>
            <person name="Otillar R.P."/>
            <person name="Terry A.Y."/>
            <person name="Boore J.L."/>
            <person name="Grigoriev I.V."/>
            <person name="Lindberg D.R."/>
            <person name="Seaver E.C."/>
            <person name="Weisblat D.A."/>
            <person name="Putnam N.H."/>
            <person name="Rokhsar D.S."/>
        </authorList>
    </citation>
    <scope>NUCLEOTIDE SEQUENCE</scope>
</reference>
<evidence type="ECO:0000313" key="4">
    <source>
        <dbReference type="Proteomes" id="UP000015101"/>
    </source>
</evidence>
<dbReference type="Proteomes" id="UP000015101">
    <property type="component" value="Unassembled WGS sequence"/>
</dbReference>
<protein>
    <recommendedName>
        <fullName evidence="5">Ig-like domain-containing protein</fullName>
    </recommendedName>
</protein>
<gene>
    <name evidence="3" type="primary">20205842</name>
    <name evidence="2" type="ORF">HELRODRAFT_176465</name>
</gene>